<proteinExistence type="inferred from homology"/>
<keyword evidence="10" id="KW-1185">Reference proteome</keyword>
<comment type="caution">
    <text evidence="9">The sequence shown here is derived from an EMBL/GenBank/DDBJ whole genome shotgun (WGS) entry which is preliminary data.</text>
</comment>
<dbReference type="PANTHER" id="PTHR34582:SF6">
    <property type="entry name" value="UPF0702 TRANSMEMBRANE PROTEIN YCAP"/>
    <property type="match status" value="1"/>
</dbReference>
<keyword evidence="6 7" id="KW-0472">Membrane</keyword>
<evidence type="ECO:0000313" key="9">
    <source>
        <dbReference type="EMBL" id="GGM30715.1"/>
    </source>
</evidence>
<keyword evidence="3" id="KW-1003">Cell membrane</keyword>
<dbReference type="AlphaFoldDB" id="A0A917TNM9"/>
<dbReference type="PANTHER" id="PTHR34582">
    <property type="entry name" value="UPF0702 TRANSMEMBRANE PROTEIN YCAP"/>
    <property type="match status" value="1"/>
</dbReference>
<protein>
    <submittedName>
        <fullName evidence="9">DUF421 domain-containing protein</fullName>
    </submittedName>
</protein>
<reference evidence="9" key="2">
    <citation type="submission" date="2020-09" db="EMBL/GenBank/DDBJ databases">
        <authorList>
            <person name="Sun Q."/>
            <person name="Zhou Y."/>
        </authorList>
    </citation>
    <scope>NUCLEOTIDE SEQUENCE</scope>
    <source>
        <strain evidence="9">CGMCC 1.6333</strain>
    </source>
</reference>
<feature type="domain" description="YetF C-terminal" evidence="8">
    <location>
        <begin position="83"/>
        <end position="207"/>
    </location>
</feature>
<evidence type="ECO:0000256" key="6">
    <source>
        <dbReference type="ARBA" id="ARBA00023136"/>
    </source>
</evidence>
<dbReference type="InterPro" id="IPR023090">
    <property type="entry name" value="UPF0702_alpha/beta_dom_sf"/>
</dbReference>
<dbReference type="GO" id="GO:0005886">
    <property type="term" value="C:plasma membrane"/>
    <property type="evidence" value="ECO:0007669"/>
    <property type="project" value="UniProtKB-SubCell"/>
</dbReference>
<dbReference type="Pfam" id="PF04239">
    <property type="entry name" value="DUF421"/>
    <property type="match status" value="1"/>
</dbReference>
<evidence type="ECO:0000256" key="3">
    <source>
        <dbReference type="ARBA" id="ARBA00022475"/>
    </source>
</evidence>
<evidence type="ECO:0000256" key="4">
    <source>
        <dbReference type="ARBA" id="ARBA00022692"/>
    </source>
</evidence>
<evidence type="ECO:0000256" key="5">
    <source>
        <dbReference type="ARBA" id="ARBA00022989"/>
    </source>
</evidence>
<dbReference type="Gene3D" id="3.30.240.20">
    <property type="entry name" value="bsu07140 like domains"/>
    <property type="match status" value="2"/>
</dbReference>
<evidence type="ECO:0000313" key="10">
    <source>
        <dbReference type="Proteomes" id="UP000618460"/>
    </source>
</evidence>
<feature type="transmembrane region" description="Helical" evidence="7">
    <location>
        <begin position="34"/>
        <end position="53"/>
    </location>
</feature>
<comment type="subcellular location">
    <subcellularLocation>
        <location evidence="1">Cell membrane</location>
        <topology evidence="1">Multi-pass membrane protein</topology>
    </subcellularLocation>
</comment>
<organism evidence="9 10">
    <name type="scientific">Paraliobacillus quinghaiensis</name>
    <dbReference type="NCBI Taxonomy" id="470815"/>
    <lineage>
        <taxon>Bacteria</taxon>
        <taxon>Bacillati</taxon>
        <taxon>Bacillota</taxon>
        <taxon>Bacilli</taxon>
        <taxon>Bacillales</taxon>
        <taxon>Bacillaceae</taxon>
        <taxon>Paraliobacillus</taxon>
    </lineage>
</organism>
<keyword evidence="4 7" id="KW-0812">Transmembrane</keyword>
<comment type="similarity">
    <text evidence="2">Belongs to the UPF0702 family.</text>
</comment>
<feature type="transmembrane region" description="Helical" evidence="7">
    <location>
        <begin position="6"/>
        <end position="27"/>
    </location>
</feature>
<evidence type="ECO:0000256" key="1">
    <source>
        <dbReference type="ARBA" id="ARBA00004651"/>
    </source>
</evidence>
<dbReference type="EMBL" id="BMLG01000007">
    <property type="protein sequence ID" value="GGM30715.1"/>
    <property type="molecule type" value="Genomic_DNA"/>
</dbReference>
<name>A0A917TNM9_9BACI</name>
<gene>
    <name evidence="9" type="ORF">GCM10011351_16070</name>
</gene>
<dbReference type="RefSeq" id="WP_308422900.1">
    <property type="nucleotide sequence ID" value="NZ_BMLG01000007.1"/>
</dbReference>
<evidence type="ECO:0000256" key="2">
    <source>
        <dbReference type="ARBA" id="ARBA00006448"/>
    </source>
</evidence>
<reference evidence="9" key="1">
    <citation type="journal article" date="2014" name="Int. J. Syst. Evol. Microbiol.">
        <title>Complete genome sequence of Corynebacterium casei LMG S-19264T (=DSM 44701T), isolated from a smear-ripened cheese.</title>
        <authorList>
            <consortium name="US DOE Joint Genome Institute (JGI-PGF)"/>
            <person name="Walter F."/>
            <person name="Albersmeier A."/>
            <person name="Kalinowski J."/>
            <person name="Ruckert C."/>
        </authorList>
    </citation>
    <scope>NUCLEOTIDE SEQUENCE</scope>
    <source>
        <strain evidence="9">CGMCC 1.6333</strain>
    </source>
</reference>
<evidence type="ECO:0000256" key="7">
    <source>
        <dbReference type="SAM" id="Phobius"/>
    </source>
</evidence>
<keyword evidence="5 7" id="KW-1133">Transmembrane helix</keyword>
<sequence>MDIEIGKLIFRTIFTYGAIAIVFRLMGKREIGELSLLDIVVFIMLAEIAMFTIEDTDKSLIEALIPMGLLLIIQRLIAWFSLKNKKFRDWFEGKSSVIVSRGKIDEHEMKKQRYTLDDLLQQLRENGTKSIQDVSFAILEPSGKLSIFENENAQNDSETNGYIIPLVMDGDIQADGLEKIKKNEAWLREKLKQKGYPDVKQVSFCSLDQAGNWFIDIKNELL</sequence>
<feature type="transmembrane region" description="Helical" evidence="7">
    <location>
        <begin position="59"/>
        <end position="82"/>
    </location>
</feature>
<accession>A0A917TNM9</accession>
<dbReference type="InterPro" id="IPR007353">
    <property type="entry name" value="DUF421"/>
</dbReference>
<dbReference type="Proteomes" id="UP000618460">
    <property type="component" value="Unassembled WGS sequence"/>
</dbReference>
<evidence type="ECO:0000259" key="8">
    <source>
        <dbReference type="Pfam" id="PF04239"/>
    </source>
</evidence>